<dbReference type="EMBL" id="JASCZI010182122">
    <property type="protein sequence ID" value="MED6187096.1"/>
    <property type="molecule type" value="Genomic_DNA"/>
</dbReference>
<feature type="region of interest" description="Disordered" evidence="1">
    <location>
        <begin position="1"/>
        <end position="88"/>
    </location>
</feature>
<reference evidence="2 3" key="1">
    <citation type="journal article" date="2023" name="Plants (Basel)">
        <title>Bridging the Gap: Combining Genomics and Transcriptomics Approaches to Understand Stylosanthes scabra, an Orphan Legume from the Brazilian Caatinga.</title>
        <authorList>
            <person name="Ferreira-Neto J.R.C."/>
            <person name="da Silva M.D."/>
            <person name="Binneck E."/>
            <person name="de Melo N.F."/>
            <person name="da Silva R.H."/>
            <person name="de Melo A.L.T.M."/>
            <person name="Pandolfi V."/>
            <person name="Bustamante F.O."/>
            <person name="Brasileiro-Vidal A.C."/>
            <person name="Benko-Iseppon A.M."/>
        </authorList>
    </citation>
    <scope>NUCLEOTIDE SEQUENCE [LARGE SCALE GENOMIC DNA]</scope>
    <source>
        <tissue evidence="2">Leaves</tissue>
    </source>
</reference>
<organism evidence="2 3">
    <name type="scientific">Stylosanthes scabra</name>
    <dbReference type="NCBI Taxonomy" id="79078"/>
    <lineage>
        <taxon>Eukaryota</taxon>
        <taxon>Viridiplantae</taxon>
        <taxon>Streptophyta</taxon>
        <taxon>Embryophyta</taxon>
        <taxon>Tracheophyta</taxon>
        <taxon>Spermatophyta</taxon>
        <taxon>Magnoliopsida</taxon>
        <taxon>eudicotyledons</taxon>
        <taxon>Gunneridae</taxon>
        <taxon>Pentapetalae</taxon>
        <taxon>rosids</taxon>
        <taxon>fabids</taxon>
        <taxon>Fabales</taxon>
        <taxon>Fabaceae</taxon>
        <taxon>Papilionoideae</taxon>
        <taxon>50 kb inversion clade</taxon>
        <taxon>dalbergioids sensu lato</taxon>
        <taxon>Dalbergieae</taxon>
        <taxon>Pterocarpus clade</taxon>
        <taxon>Stylosanthes</taxon>
    </lineage>
</organism>
<evidence type="ECO:0000313" key="2">
    <source>
        <dbReference type="EMBL" id="MED6187096.1"/>
    </source>
</evidence>
<feature type="compositionally biased region" description="Polar residues" evidence="1">
    <location>
        <begin position="48"/>
        <end position="63"/>
    </location>
</feature>
<accession>A0ABU6WML7</accession>
<gene>
    <name evidence="2" type="ORF">PIB30_073113</name>
</gene>
<name>A0ABU6WML7_9FABA</name>
<evidence type="ECO:0000256" key="1">
    <source>
        <dbReference type="SAM" id="MobiDB-lite"/>
    </source>
</evidence>
<dbReference type="Proteomes" id="UP001341840">
    <property type="component" value="Unassembled WGS sequence"/>
</dbReference>
<protein>
    <submittedName>
        <fullName evidence="2">Uncharacterized protein</fullName>
    </submittedName>
</protein>
<keyword evidence="3" id="KW-1185">Reference proteome</keyword>
<sequence>MAVPQRQDQAENGRREAAHQPQGPYGEWMAVQRPRRGKKVQKNKETNKTNGQKNEGSTFTALQETKGDMPNGNHTMGNQKAEINPQNGVNNNVGCTFLSGSAMRKESGKGKIESQNTITHVMETPAEKIRGARLGTSTSKDSSAPKDNQRNLPIIGTGPTEIDVIDSIEVEIEENMKGVVEQEAQPNPKPPDLDMELLDHIVVDSPMGCPYGERDRMHGVESDQPNVSNQNILRQSEEHNQMMGNEDDGMCIDLHKEESAMEN</sequence>
<feature type="compositionally biased region" description="Basic and acidic residues" evidence="1">
    <location>
        <begin position="8"/>
        <end position="18"/>
    </location>
</feature>
<feature type="region of interest" description="Disordered" evidence="1">
    <location>
        <begin position="133"/>
        <end position="158"/>
    </location>
</feature>
<comment type="caution">
    <text evidence="2">The sequence shown here is derived from an EMBL/GenBank/DDBJ whole genome shotgun (WGS) entry which is preliminary data.</text>
</comment>
<evidence type="ECO:0000313" key="3">
    <source>
        <dbReference type="Proteomes" id="UP001341840"/>
    </source>
</evidence>
<proteinExistence type="predicted"/>